<keyword evidence="5" id="KW-0539">Nucleus</keyword>
<dbReference type="HOGENOM" id="CLU_497136_0_0_1"/>
<evidence type="ECO:0000256" key="5">
    <source>
        <dbReference type="ARBA" id="ARBA00023242"/>
    </source>
</evidence>
<dbReference type="STRING" id="1076872.G8ZWM5"/>
<dbReference type="Gene3D" id="6.10.20.40">
    <property type="entry name" value="TEA/ATTS domain"/>
    <property type="match status" value="1"/>
</dbReference>
<dbReference type="PANTHER" id="PTHR11834:SF0">
    <property type="entry name" value="PROTEIN SCALLOPED"/>
    <property type="match status" value="1"/>
</dbReference>
<dbReference type="InterPro" id="IPR038096">
    <property type="entry name" value="TEA/ATTS_sf"/>
</dbReference>
<keyword evidence="4" id="KW-0804">Transcription</keyword>
<dbReference type="InParanoid" id="G8ZWM5"/>
<feature type="region of interest" description="Disordered" evidence="7">
    <location>
        <begin position="511"/>
        <end position="548"/>
    </location>
</feature>
<evidence type="ECO:0000256" key="3">
    <source>
        <dbReference type="ARBA" id="ARBA00023015"/>
    </source>
</evidence>
<dbReference type="FunCoup" id="G8ZWM5">
    <property type="interactions" value="2593"/>
</dbReference>
<dbReference type="PROSITE" id="PS51088">
    <property type="entry name" value="TEA_2"/>
    <property type="match status" value="1"/>
</dbReference>
<evidence type="ECO:0000256" key="1">
    <source>
        <dbReference type="ARBA" id="ARBA00004123"/>
    </source>
</evidence>
<evidence type="ECO:0000313" key="9">
    <source>
        <dbReference type="EMBL" id="CCE93019.1"/>
    </source>
</evidence>
<dbReference type="Pfam" id="PF01285">
    <property type="entry name" value="TEA"/>
    <property type="match status" value="1"/>
</dbReference>
<dbReference type="PRINTS" id="PR00065">
    <property type="entry name" value="TEADOMAIN"/>
</dbReference>
<dbReference type="InterPro" id="IPR000818">
    <property type="entry name" value="TEA/ATTS_dom"/>
</dbReference>
<feature type="region of interest" description="Disordered" evidence="7">
    <location>
        <begin position="78"/>
        <end position="106"/>
    </location>
</feature>
<feature type="compositionally biased region" description="Low complexity" evidence="7">
    <location>
        <begin position="94"/>
        <end position="105"/>
    </location>
</feature>
<protein>
    <recommendedName>
        <fullName evidence="8">TEA domain-containing protein</fullName>
    </recommendedName>
</protein>
<reference evidence="9 10" key="1">
    <citation type="journal article" date="2011" name="Proc. Natl. Acad. Sci. U.S.A.">
        <title>Evolutionary erosion of yeast sex chromosomes by mating-type switching accidents.</title>
        <authorList>
            <person name="Gordon J.L."/>
            <person name="Armisen D."/>
            <person name="Proux-Wera E."/>
            <person name="Oheigeartaigh S.S."/>
            <person name="Byrne K.P."/>
            <person name="Wolfe K.H."/>
        </authorList>
    </citation>
    <scope>NUCLEOTIDE SEQUENCE [LARGE SCALE GENOMIC DNA]</scope>
    <source>
        <strain evidence="10">ATCC 10662 / CBS 1146 / NBRC 0425 / NCYC 2629 / NRRL Y-866</strain>
    </source>
</reference>
<organism evidence="9 10">
    <name type="scientific">Torulaspora delbrueckii</name>
    <name type="common">Yeast</name>
    <name type="synonym">Candida colliculosa</name>
    <dbReference type="NCBI Taxonomy" id="4950"/>
    <lineage>
        <taxon>Eukaryota</taxon>
        <taxon>Fungi</taxon>
        <taxon>Dikarya</taxon>
        <taxon>Ascomycota</taxon>
        <taxon>Saccharomycotina</taxon>
        <taxon>Saccharomycetes</taxon>
        <taxon>Saccharomycetales</taxon>
        <taxon>Saccharomycetaceae</taxon>
        <taxon>Torulaspora</taxon>
    </lineage>
</organism>
<dbReference type="GO" id="GO:0005634">
    <property type="term" value="C:nucleus"/>
    <property type="evidence" value="ECO:0007669"/>
    <property type="project" value="UniProtKB-SubCell"/>
</dbReference>
<dbReference type="GO" id="GO:0000981">
    <property type="term" value="F:DNA-binding transcription factor activity, RNA polymerase II-specific"/>
    <property type="evidence" value="ECO:0007669"/>
    <property type="project" value="TreeGrafter"/>
</dbReference>
<feature type="domain" description="TEA" evidence="8">
    <location>
        <begin position="161"/>
        <end position="235"/>
    </location>
</feature>
<evidence type="ECO:0000256" key="7">
    <source>
        <dbReference type="SAM" id="MobiDB-lite"/>
    </source>
</evidence>
<dbReference type="eggNOG" id="KOG3841">
    <property type="taxonomic scope" value="Eukaryota"/>
</dbReference>
<name>G8ZWM5_TORDE</name>
<feature type="compositionally biased region" description="Polar residues" evidence="7">
    <location>
        <begin position="35"/>
        <end position="46"/>
    </location>
</feature>
<dbReference type="InterPro" id="IPR050937">
    <property type="entry name" value="TEC1_TEAD_TF"/>
</dbReference>
<dbReference type="SMART" id="SM00426">
    <property type="entry name" value="TEA"/>
    <property type="match status" value="1"/>
</dbReference>
<keyword evidence="3" id="KW-0805">Transcription regulation</keyword>
<keyword evidence="10" id="KW-1185">Reference proteome</keyword>
<dbReference type="OrthoDB" id="10006572at2759"/>
<dbReference type="Proteomes" id="UP000005627">
    <property type="component" value="Chromosome 6"/>
</dbReference>
<dbReference type="PANTHER" id="PTHR11834">
    <property type="entry name" value="TRANSCRIPTIONAL ENHANCER FACTOR TEF RELATED"/>
    <property type="match status" value="1"/>
</dbReference>
<comment type="subcellular location">
    <subcellularLocation>
        <location evidence="1">Nucleus</location>
    </subcellularLocation>
</comment>
<evidence type="ECO:0000256" key="6">
    <source>
        <dbReference type="PROSITE-ProRule" id="PRU00505"/>
    </source>
</evidence>
<feature type="compositionally biased region" description="Polar residues" evidence="7">
    <location>
        <begin position="511"/>
        <end position="521"/>
    </location>
</feature>
<proteinExistence type="inferred from homology"/>
<dbReference type="EMBL" id="HE616747">
    <property type="protein sequence ID" value="CCE93019.1"/>
    <property type="molecule type" value="Genomic_DNA"/>
</dbReference>
<sequence>MAAVTDPTSSTTAVTAVTNAGAEISHNHNEDGSVKTGSNTAGSSWNPARTRVFDVYMDNGTPQTSQLLDIFACEEKNGKKHQRAPSEDVELHNSGSGRSTRTFSGDVIENVKNKRLKLGSRESVLPLSLPSVKSPYSAVENTSSSNGSGFTTHSFASEQMAFAQTDKWPTQMESAFLAALRLIIKNGTSKFKIHDKNYGRNELISLFVQYHTGEVRTKKQISSHIQVWKKSISNKVSSNIKINELDQEILRLIEEGATQTNKSLKQFYSTFEEIIAALSKKEESDFHNSPSDRLQHYSYLTPATSASSSRLQQYTPTNALSPQPLQEAQLRANTPATPLDYAKSIYGNLKTYKCVPVKVQEVNMLPPGSKSQQRAYVGPSQNEANTSVLQSAKDLELQQRQLIENLSHAQTSVKLPPVSPELYVRNMQGPYQPQQPMCGPPSQGLASAPISHYPMASHRFQHNVDHVPAGMVLPPHAYYQQPQVYVPISATHGPPSNGNNFQFSRMPMNDLQQPRMQISTPSSSSSSSSPKGGPVFGERGTGQINGTK</sequence>
<dbReference type="GO" id="GO:0000978">
    <property type="term" value="F:RNA polymerase II cis-regulatory region sequence-specific DNA binding"/>
    <property type="evidence" value="ECO:0007669"/>
    <property type="project" value="TreeGrafter"/>
</dbReference>
<evidence type="ECO:0000259" key="8">
    <source>
        <dbReference type="PROSITE" id="PS51088"/>
    </source>
</evidence>
<feature type="DNA-binding region" description="TEA" evidence="6">
    <location>
        <begin position="161"/>
        <end position="235"/>
    </location>
</feature>
<comment type="similarity">
    <text evidence="2">Belongs to the TEC1 family.</text>
</comment>
<evidence type="ECO:0000256" key="2">
    <source>
        <dbReference type="ARBA" id="ARBA00008421"/>
    </source>
</evidence>
<dbReference type="GeneID" id="11501479"/>
<evidence type="ECO:0000313" key="10">
    <source>
        <dbReference type="Proteomes" id="UP000005627"/>
    </source>
</evidence>
<dbReference type="RefSeq" id="XP_003682230.1">
    <property type="nucleotide sequence ID" value="XM_003682182.1"/>
</dbReference>
<dbReference type="GO" id="GO:0005667">
    <property type="term" value="C:transcription regulator complex"/>
    <property type="evidence" value="ECO:0007669"/>
    <property type="project" value="TreeGrafter"/>
</dbReference>
<dbReference type="KEGG" id="tdl:TDEL_0F02080"/>
<evidence type="ECO:0000256" key="4">
    <source>
        <dbReference type="ARBA" id="ARBA00023163"/>
    </source>
</evidence>
<dbReference type="AlphaFoldDB" id="G8ZWM5"/>
<gene>
    <name evidence="9" type="primary">TDEL0F02080</name>
    <name evidence="9" type="ORF">TDEL_0F02080</name>
</gene>
<accession>G8ZWM5</accession>
<feature type="region of interest" description="Disordered" evidence="7">
    <location>
        <begin position="19"/>
        <end position="46"/>
    </location>
</feature>